<feature type="binding site" evidence="4">
    <location>
        <position position="232"/>
    </location>
    <ligand>
        <name>a divalent metal cation</name>
        <dbReference type="ChEBI" id="CHEBI:60240"/>
        <label>1</label>
    </ligand>
</feature>
<dbReference type="Gene3D" id="3.40.1390.30">
    <property type="entry name" value="NIF3 (NGG1p interacting factor 3)-like"/>
    <property type="match status" value="2"/>
</dbReference>
<name>G7V583_THELD</name>
<dbReference type="Pfam" id="PF01784">
    <property type="entry name" value="DUF34_NIF3"/>
    <property type="match status" value="1"/>
</dbReference>
<evidence type="ECO:0000256" key="2">
    <source>
        <dbReference type="ARBA" id="ARBA00022112"/>
    </source>
</evidence>
<dbReference type="PANTHER" id="PTHR13799:SF14">
    <property type="entry name" value="GTP CYCLOHYDROLASE 1 TYPE 2 HOMOLOG"/>
    <property type="match status" value="1"/>
</dbReference>
<dbReference type="Proteomes" id="UP000005868">
    <property type="component" value="Chromosome"/>
</dbReference>
<evidence type="ECO:0000256" key="4">
    <source>
        <dbReference type="PIRSR" id="PIRSR602678-1"/>
    </source>
</evidence>
<feature type="binding site" evidence="4">
    <location>
        <position position="68"/>
    </location>
    <ligand>
        <name>a divalent metal cation</name>
        <dbReference type="ChEBI" id="CHEBI:60240"/>
        <label>1</label>
    </ligand>
</feature>
<sequence length="264" mass="28787">MSSITIGEVLKAIDSFSPFVYAYDWDNCGLIIGSPEQKVEKIAVSLDLNMKSLEIAVEKRCDCIVTHHPLLFNPIKQIDLSSHVGKIIDKVMKTGINVIAAHTNWDVSPEGGNKFLASKLGLVKVEPISLARHGLPAPSWDGVLGRLEVPLDLEAFAEDVKRKGKFSWVKYYGRTSKVTTVALCEGSGGDLWKEALKAGACVFVTAELKHHQVQEALEAGLSLIEVSHAQMEDLTMEALAEKIKGTMGLDVVLISGSFEECKLI</sequence>
<dbReference type="InterPro" id="IPR002678">
    <property type="entry name" value="DUF34/NIF3"/>
</dbReference>
<gene>
    <name evidence="5" type="ordered locus">Tlie_1133</name>
</gene>
<comment type="similarity">
    <text evidence="1">Belongs to the GTP cyclohydrolase I type 2/NIF3 family.</text>
</comment>
<dbReference type="EMBL" id="CP003096">
    <property type="protein sequence ID" value="AER66866.1"/>
    <property type="molecule type" value="Genomic_DNA"/>
</dbReference>
<feature type="binding site" evidence="4">
    <location>
        <position position="228"/>
    </location>
    <ligand>
        <name>a divalent metal cation</name>
        <dbReference type="ChEBI" id="CHEBI:60240"/>
        <label>1</label>
    </ligand>
</feature>
<reference evidence="5 6" key="2">
    <citation type="journal article" date="2012" name="Stand. Genomic Sci.">
        <title>Genome sequence of the moderately thermophilic, amino-acid-degrading and sulfur-reducing bacterium Thermovirga lienii type strain (Cas60314(T)).</title>
        <authorList>
            <person name="Goker M."/>
            <person name="Saunders E."/>
            <person name="Lapidus A."/>
            <person name="Nolan M."/>
            <person name="Lucas S."/>
            <person name="Hammon N."/>
            <person name="Deshpande S."/>
            <person name="Cheng J.F."/>
            <person name="Han C."/>
            <person name="Tapia R."/>
            <person name="Goodwin L.A."/>
            <person name="Pitluck S."/>
            <person name="Liolios K."/>
            <person name="Mavromatis K."/>
            <person name="Pagani I."/>
            <person name="Ivanova N."/>
            <person name="Mikhailova N."/>
            <person name="Pati A."/>
            <person name="Chen A."/>
            <person name="Palaniappan K."/>
            <person name="Land M."/>
            <person name="Chang Y.J."/>
            <person name="Jeffries C.D."/>
            <person name="Brambilla E.M."/>
            <person name="Rohde M."/>
            <person name="Spring S."/>
            <person name="Detter J.C."/>
            <person name="Woyke T."/>
            <person name="Bristow J."/>
            <person name="Eisen J.A."/>
            <person name="Markowitz V."/>
            <person name="Hugenholtz P."/>
            <person name="Kyrpides N.C."/>
            <person name="Klenk H.P."/>
        </authorList>
    </citation>
    <scope>NUCLEOTIDE SEQUENCE [LARGE SCALE GENOMIC DNA]</scope>
    <source>
        <strain evidence="6">ATCC BAA-1197 / DSM 17291 / Cas60314</strain>
    </source>
</reference>
<feature type="binding site" evidence="4">
    <location>
        <position position="67"/>
    </location>
    <ligand>
        <name>a divalent metal cation</name>
        <dbReference type="ChEBI" id="CHEBI:60240"/>
        <label>1</label>
    </ligand>
</feature>
<dbReference type="KEGG" id="tli:Tlie_1133"/>
<dbReference type="eggNOG" id="COG0327">
    <property type="taxonomic scope" value="Bacteria"/>
</dbReference>
<feature type="binding site" evidence="4">
    <location>
        <position position="106"/>
    </location>
    <ligand>
        <name>a divalent metal cation</name>
        <dbReference type="ChEBI" id="CHEBI:60240"/>
        <label>1</label>
    </ligand>
</feature>
<reference evidence="6" key="1">
    <citation type="submission" date="2011-10" db="EMBL/GenBank/DDBJ databases">
        <title>The complete genome of chromosome of Thermovirga lienii DSM 17291.</title>
        <authorList>
            <consortium name="US DOE Joint Genome Institute (JGI-PGF)"/>
            <person name="Lucas S."/>
            <person name="Copeland A."/>
            <person name="Lapidus A."/>
            <person name="Glavina del Rio T."/>
            <person name="Dalin E."/>
            <person name="Tice H."/>
            <person name="Bruce D."/>
            <person name="Goodwin L."/>
            <person name="Pitluck S."/>
            <person name="Peters L."/>
            <person name="Mikhailova N."/>
            <person name="Saunders E."/>
            <person name="Kyrpides N."/>
            <person name="Mavromatis K."/>
            <person name="Ivanova N."/>
            <person name="Last F.I."/>
            <person name="Brettin T."/>
            <person name="Detter J.C."/>
            <person name="Han C."/>
            <person name="Larimer F."/>
            <person name="Land M."/>
            <person name="Hauser L."/>
            <person name="Markowitz V."/>
            <person name="Cheng J.-F."/>
            <person name="Hugenholtz P."/>
            <person name="Woyke T."/>
            <person name="Wu D."/>
            <person name="Spring S."/>
            <person name="Schroeder M."/>
            <person name="Brambilla E.-M."/>
            <person name="Klenk H.-P."/>
            <person name="Eisen J.A."/>
        </authorList>
    </citation>
    <scope>NUCLEOTIDE SEQUENCE [LARGE SCALE GENOMIC DNA]</scope>
    <source>
        <strain evidence="6">ATCC BAA-1197 / DSM 17291 / Cas60314</strain>
    </source>
</reference>
<evidence type="ECO:0000256" key="3">
    <source>
        <dbReference type="ARBA" id="ARBA00022723"/>
    </source>
</evidence>
<protein>
    <recommendedName>
        <fullName evidence="2">GTP cyclohydrolase 1 type 2 homolog</fullName>
    </recommendedName>
</protein>
<dbReference type="GO" id="GO:0005737">
    <property type="term" value="C:cytoplasm"/>
    <property type="evidence" value="ECO:0007669"/>
    <property type="project" value="TreeGrafter"/>
</dbReference>
<accession>G7V583</accession>
<proteinExistence type="inferred from homology"/>
<dbReference type="HOGENOM" id="CLU_037423_2_0_0"/>
<keyword evidence="3 4" id="KW-0479">Metal-binding</keyword>
<dbReference type="OrthoDB" id="9792792at2"/>
<dbReference type="GO" id="GO:0046872">
    <property type="term" value="F:metal ion binding"/>
    <property type="evidence" value="ECO:0007669"/>
    <property type="project" value="UniProtKB-KW"/>
</dbReference>
<dbReference type="NCBIfam" id="TIGR00486">
    <property type="entry name" value="YbgI_SA1388"/>
    <property type="match status" value="1"/>
</dbReference>
<dbReference type="STRING" id="580340.Tlie_1133"/>
<evidence type="ECO:0000313" key="6">
    <source>
        <dbReference type="Proteomes" id="UP000005868"/>
    </source>
</evidence>
<dbReference type="PANTHER" id="PTHR13799">
    <property type="entry name" value="NGG1 INTERACTING FACTOR 3"/>
    <property type="match status" value="1"/>
</dbReference>
<dbReference type="InterPro" id="IPR036069">
    <property type="entry name" value="DUF34/NIF3_sf"/>
</dbReference>
<dbReference type="FunFam" id="3.40.1390.30:FF:000001">
    <property type="entry name" value="GTP cyclohydrolase 1 type 2"/>
    <property type="match status" value="1"/>
</dbReference>
<organism evidence="5 6">
    <name type="scientific">Thermovirga lienii (strain ATCC BAA-1197 / DSM 17291 / Cas60314)</name>
    <dbReference type="NCBI Taxonomy" id="580340"/>
    <lineage>
        <taxon>Bacteria</taxon>
        <taxon>Thermotogati</taxon>
        <taxon>Synergistota</taxon>
        <taxon>Synergistia</taxon>
        <taxon>Synergistales</taxon>
        <taxon>Thermovirgaceae</taxon>
        <taxon>Thermovirga</taxon>
    </lineage>
</organism>
<dbReference type="AlphaFoldDB" id="G7V583"/>
<keyword evidence="6" id="KW-1185">Reference proteome</keyword>
<evidence type="ECO:0000256" key="1">
    <source>
        <dbReference type="ARBA" id="ARBA00006964"/>
    </source>
</evidence>
<dbReference type="SUPFAM" id="SSF102705">
    <property type="entry name" value="NIF3 (NGG1p interacting factor 3)-like"/>
    <property type="match status" value="1"/>
</dbReference>
<evidence type="ECO:0000313" key="5">
    <source>
        <dbReference type="EMBL" id="AER66866.1"/>
    </source>
</evidence>